<evidence type="ECO:0000256" key="1">
    <source>
        <dbReference type="SAM" id="Phobius"/>
    </source>
</evidence>
<comment type="caution">
    <text evidence="2">The sequence shown here is derived from an EMBL/GenBank/DDBJ whole genome shotgun (WGS) entry which is preliminary data.</text>
</comment>
<evidence type="ECO:0000313" key="2">
    <source>
        <dbReference type="EMBL" id="OIQ87254.1"/>
    </source>
</evidence>
<sequence length="41" mass="4714">MDEKSATENHVVLLLLFWAYVLIPLGWGVFQTLKKALALFH</sequence>
<keyword evidence="1" id="KW-0472">Membrane</keyword>
<evidence type="ECO:0008006" key="3">
    <source>
        <dbReference type="Google" id="ProtNLM"/>
    </source>
</evidence>
<keyword evidence="1" id="KW-1133">Transmembrane helix</keyword>
<dbReference type="EMBL" id="MLJW01000432">
    <property type="protein sequence ID" value="OIQ87254.1"/>
    <property type="molecule type" value="Genomic_DNA"/>
</dbReference>
<reference evidence="2" key="1">
    <citation type="submission" date="2016-10" db="EMBL/GenBank/DDBJ databases">
        <title>Sequence of Gallionella enrichment culture.</title>
        <authorList>
            <person name="Poehlein A."/>
            <person name="Muehling M."/>
            <person name="Daniel R."/>
        </authorList>
    </citation>
    <scope>NUCLEOTIDE SEQUENCE</scope>
</reference>
<keyword evidence="1" id="KW-0812">Transmembrane</keyword>
<protein>
    <recommendedName>
        <fullName evidence="3">Oxalate:formate antiporter</fullName>
    </recommendedName>
</protein>
<proteinExistence type="predicted"/>
<accession>A0A1J5QUA6</accession>
<feature type="transmembrane region" description="Helical" evidence="1">
    <location>
        <begin position="12"/>
        <end position="30"/>
    </location>
</feature>
<name>A0A1J5QUA6_9ZZZZ</name>
<organism evidence="2">
    <name type="scientific">mine drainage metagenome</name>
    <dbReference type="NCBI Taxonomy" id="410659"/>
    <lineage>
        <taxon>unclassified sequences</taxon>
        <taxon>metagenomes</taxon>
        <taxon>ecological metagenomes</taxon>
    </lineage>
</organism>
<dbReference type="AlphaFoldDB" id="A0A1J5QUA6"/>
<gene>
    <name evidence="2" type="ORF">GALL_309020</name>
</gene>